<dbReference type="PANTHER" id="PTHR14097">
    <property type="entry name" value="OXIDOREDUCTASE HTATIP2"/>
    <property type="match status" value="1"/>
</dbReference>
<evidence type="ECO:0000313" key="1">
    <source>
        <dbReference type="EMBL" id="WWD20260.1"/>
    </source>
</evidence>
<protein>
    <recommendedName>
        <fullName evidence="3">NAD(P)-binding domain-containing protein</fullName>
    </recommendedName>
</protein>
<evidence type="ECO:0000313" key="2">
    <source>
        <dbReference type="Proteomes" id="UP000322225"/>
    </source>
</evidence>
<dbReference type="AlphaFoldDB" id="A0AAJ8MY34"/>
<dbReference type="Proteomes" id="UP000322225">
    <property type="component" value="Chromosome 8"/>
</dbReference>
<dbReference type="Gene3D" id="3.40.50.720">
    <property type="entry name" value="NAD(P)-binding Rossmann-like Domain"/>
    <property type="match status" value="1"/>
</dbReference>
<dbReference type="SUPFAM" id="SSF51735">
    <property type="entry name" value="NAD(P)-binding Rossmann-fold domains"/>
    <property type="match status" value="1"/>
</dbReference>
<reference evidence="1" key="1">
    <citation type="submission" date="2017-08" db="EMBL/GenBank/DDBJ databases">
        <authorList>
            <person name="Cuomo C."/>
            <person name="Billmyre B."/>
            <person name="Heitman J."/>
        </authorList>
    </citation>
    <scope>NUCLEOTIDE SEQUENCE</scope>
    <source>
        <strain evidence="1">CBS 12478</strain>
    </source>
</reference>
<dbReference type="GeneID" id="43592243"/>
<proteinExistence type="predicted"/>
<organism evidence="1 2">
    <name type="scientific">Kwoniella shandongensis</name>
    <dbReference type="NCBI Taxonomy" id="1734106"/>
    <lineage>
        <taxon>Eukaryota</taxon>
        <taxon>Fungi</taxon>
        <taxon>Dikarya</taxon>
        <taxon>Basidiomycota</taxon>
        <taxon>Agaricomycotina</taxon>
        <taxon>Tremellomycetes</taxon>
        <taxon>Tremellales</taxon>
        <taxon>Cryptococcaceae</taxon>
        <taxon>Kwoniella</taxon>
    </lineage>
</organism>
<keyword evidence="2" id="KW-1185">Reference proteome</keyword>
<dbReference type="RefSeq" id="XP_065823613.1">
    <property type="nucleotide sequence ID" value="XM_065967541.1"/>
</dbReference>
<evidence type="ECO:0008006" key="3">
    <source>
        <dbReference type="Google" id="ProtNLM"/>
    </source>
</evidence>
<dbReference type="InterPro" id="IPR036291">
    <property type="entry name" value="NAD(P)-bd_dom_sf"/>
</dbReference>
<accession>A0AAJ8MY34</accession>
<gene>
    <name evidence="1" type="ORF">CI109_104736</name>
</gene>
<dbReference type="EMBL" id="CP144058">
    <property type="protein sequence ID" value="WWD20260.1"/>
    <property type="molecule type" value="Genomic_DNA"/>
</dbReference>
<name>A0AAJ8MY34_9TREE</name>
<reference evidence="1" key="2">
    <citation type="submission" date="2024-01" db="EMBL/GenBank/DDBJ databases">
        <title>Comparative genomics of Cryptococcus and Kwoniella reveals pathogenesis evolution and contrasting modes of karyotype evolution via chromosome fusion or intercentromeric recombination.</title>
        <authorList>
            <person name="Coelho M.A."/>
            <person name="David-Palma M."/>
            <person name="Shea T."/>
            <person name="Bowers K."/>
            <person name="McGinley-Smith S."/>
            <person name="Mohammad A.W."/>
            <person name="Gnirke A."/>
            <person name="Yurkov A.M."/>
            <person name="Nowrousian M."/>
            <person name="Sun S."/>
            <person name="Cuomo C.A."/>
            <person name="Heitman J."/>
        </authorList>
    </citation>
    <scope>NUCLEOTIDE SEQUENCE</scope>
    <source>
        <strain evidence="1">CBS 12478</strain>
    </source>
</reference>
<dbReference type="PANTHER" id="PTHR14097:SF8">
    <property type="entry name" value="NAD(P)-BINDING DOMAIN-CONTAINING PROTEIN"/>
    <property type="match status" value="1"/>
</dbReference>
<sequence>MSNIIITGATGNAGSAVLTAAIASPSISKILVLSRREPFETSPKVTHIKIPSDEYPKGFDEFPPSLVERMKEYDAVVWALGISQMEVKKDEYIKITYDYTLSAAKAFRTLASPSHPFKFIYMSGEGARQDEKGWGLFSKIKGRAEKELYAMNKDGFEVVNIRPAGINPTPEHRARLQNRLEFARQGIFSVFNTVAPKYVIGASDLGKACVVLARGHGWEKRDGEGVIGNVELCKLAQAF</sequence>
<dbReference type="KEGG" id="ksn:43592243"/>